<keyword evidence="8 9" id="KW-0472">Membrane</keyword>
<evidence type="ECO:0000256" key="9">
    <source>
        <dbReference type="HAMAP-Rule" id="MF_01582"/>
    </source>
</evidence>
<protein>
    <recommendedName>
        <fullName evidence="9">Serine/threonine transporter SstT</fullName>
    </recommendedName>
    <alternativeName>
        <fullName evidence="9">Na(+)/serine-threonine symporter</fullName>
    </alternativeName>
</protein>
<keyword evidence="7 9" id="KW-1133">Transmembrane helix</keyword>
<evidence type="ECO:0000256" key="3">
    <source>
        <dbReference type="ARBA" id="ARBA00022475"/>
    </source>
</evidence>
<dbReference type="AlphaFoldDB" id="A0A2D0JKZ1"/>
<comment type="catalytic activity">
    <reaction evidence="9">
        <text>L-threonine(in) + Na(+)(in) = L-threonine(out) + Na(+)(out)</text>
        <dbReference type="Rhea" id="RHEA:69999"/>
        <dbReference type="ChEBI" id="CHEBI:29101"/>
        <dbReference type="ChEBI" id="CHEBI:57926"/>
    </reaction>
</comment>
<feature type="transmembrane region" description="Helical" evidence="9">
    <location>
        <begin position="149"/>
        <end position="166"/>
    </location>
</feature>
<dbReference type="RefSeq" id="WP_099115566.1">
    <property type="nucleotide sequence ID" value="NZ_CAWNQI010000056.1"/>
</dbReference>
<organism evidence="10 11">
    <name type="scientific">Xenorhabdus miraniensis</name>
    <dbReference type="NCBI Taxonomy" id="351674"/>
    <lineage>
        <taxon>Bacteria</taxon>
        <taxon>Pseudomonadati</taxon>
        <taxon>Pseudomonadota</taxon>
        <taxon>Gammaproteobacteria</taxon>
        <taxon>Enterobacterales</taxon>
        <taxon>Morganellaceae</taxon>
        <taxon>Xenorhabdus</taxon>
    </lineage>
</organism>
<feature type="transmembrane region" description="Helical" evidence="9">
    <location>
        <begin position="187"/>
        <end position="209"/>
    </location>
</feature>
<reference evidence="10 11" key="1">
    <citation type="journal article" date="2017" name="Nat. Microbiol.">
        <title>Natural product diversity associated with the nematode symbionts Photorhabdus and Xenorhabdus.</title>
        <authorList>
            <person name="Tobias N.J."/>
            <person name="Wolff H."/>
            <person name="Djahanschiri B."/>
            <person name="Grundmann F."/>
            <person name="Kronenwerth M."/>
            <person name="Shi Y.M."/>
            <person name="Simonyi S."/>
            <person name="Grun P."/>
            <person name="Shapiro-Ilan D."/>
            <person name="Pidot S.J."/>
            <person name="Stinear T.P."/>
            <person name="Ebersberger I."/>
            <person name="Bode H.B."/>
        </authorList>
    </citation>
    <scope>NUCLEOTIDE SEQUENCE [LARGE SCALE GENOMIC DNA]</scope>
    <source>
        <strain evidence="10 11">DSM 17902</strain>
    </source>
</reference>
<comment type="similarity">
    <text evidence="9">Belongs to the dicarboxylate/amino acid:cation symporter (DAACS) (TC 2.A.23) family.</text>
</comment>
<feature type="transmembrane region" description="Helical" evidence="9">
    <location>
        <begin position="85"/>
        <end position="106"/>
    </location>
</feature>
<dbReference type="Proteomes" id="UP000221980">
    <property type="component" value="Unassembled WGS sequence"/>
</dbReference>
<dbReference type="GO" id="GO:0005886">
    <property type="term" value="C:plasma membrane"/>
    <property type="evidence" value="ECO:0007669"/>
    <property type="project" value="UniProtKB-SubCell"/>
</dbReference>
<comment type="function">
    <text evidence="9">Involved in the import of serine and threonine into the cell, with the concomitant import of sodium (symport system).</text>
</comment>
<comment type="subcellular location">
    <subcellularLocation>
        <location evidence="9">Cell membrane</location>
        <topology evidence="9">Multi-pass membrane protein</topology>
    </subcellularLocation>
    <subcellularLocation>
        <location evidence="1">Membrane</location>
        <topology evidence="1">Multi-pass membrane protein</topology>
    </subcellularLocation>
</comment>
<proteinExistence type="inferred from homology"/>
<evidence type="ECO:0000313" key="11">
    <source>
        <dbReference type="Proteomes" id="UP000221980"/>
    </source>
</evidence>
<sequence>MEKQQKGFVQYIVQGSLVKQILLGLILGVLLAWLAPSAAKSVELLGKFFVGALKAVAPVLVWVLVMSSIANHKAGQKKSNIRPILFLYLIGTFLAAVVAVIGSMLFPSTLALVTNDAQISPPENIIEVLREVLLNIVANPIDAILKGNYVGILAWSIGLGIALRHANESTKLLVQDLSEAVTKLVRVVIRLAPVGIFGLVSSAIATTGFETLLGYAHLLTVLISCMIIVALIVNPLIVYWKIRRNPYPLVFECLRESGITAFFTRSSAANIPVNMAMCRRMNLDEDTYSVSIPLGATVNMAGAAVTITVLTLAAVNTLGITVDIPNAILLSVVSAIAACGASGVAGGSLLLIPLACSMFGISNDIAMQVVAVGFIIGVLQDSAETGLNSSTDVLFTAAACQAEDNRLASDQLAQR</sequence>
<feature type="transmembrane region" description="Helical" evidence="9">
    <location>
        <begin position="290"/>
        <end position="315"/>
    </location>
</feature>
<feature type="transmembrane region" description="Helical" evidence="9">
    <location>
        <begin position="45"/>
        <end position="65"/>
    </location>
</feature>
<comment type="catalytic activity">
    <reaction evidence="9">
        <text>L-serine(in) + Na(+)(in) = L-serine(out) + Na(+)(out)</text>
        <dbReference type="Rhea" id="RHEA:29575"/>
        <dbReference type="ChEBI" id="CHEBI:29101"/>
        <dbReference type="ChEBI" id="CHEBI:33384"/>
    </reaction>
</comment>
<dbReference type="GO" id="GO:0032329">
    <property type="term" value="P:serine transport"/>
    <property type="evidence" value="ECO:0007669"/>
    <property type="project" value="InterPro"/>
</dbReference>
<evidence type="ECO:0000256" key="6">
    <source>
        <dbReference type="ARBA" id="ARBA00022970"/>
    </source>
</evidence>
<keyword evidence="5 9" id="KW-0769">Symport</keyword>
<dbReference type="InterPro" id="IPR023025">
    <property type="entry name" value="Ser_Thr_transp_SstT"/>
</dbReference>
<feature type="transmembrane region" description="Helical" evidence="9">
    <location>
        <begin position="21"/>
        <end position="39"/>
    </location>
</feature>
<dbReference type="Pfam" id="PF00375">
    <property type="entry name" value="SDF"/>
    <property type="match status" value="1"/>
</dbReference>
<dbReference type="GO" id="GO:0015826">
    <property type="term" value="P:threonine transport"/>
    <property type="evidence" value="ECO:0007669"/>
    <property type="project" value="InterPro"/>
</dbReference>
<comment type="caution">
    <text evidence="10">The sequence shown here is derived from an EMBL/GenBank/DDBJ whole genome shotgun (WGS) entry which is preliminary data.</text>
</comment>
<name>A0A2D0JKZ1_9GAMM</name>
<dbReference type="InterPro" id="IPR001991">
    <property type="entry name" value="Na-dicarboxylate_symporter"/>
</dbReference>
<keyword evidence="2 9" id="KW-0813">Transport</keyword>
<keyword evidence="4 9" id="KW-0812">Transmembrane</keyword>
<keyword evidence="3 9" id="KW-1003">Cell membrane</keyword>
<dbReference type="OrthoDB" id="9768885at2"/>
<feature type="transmembrane region" description="Helical" evidence="9">
    <location>
        <begin position="327"/>
        <end position="352"/>
    </location>
</feature>
<evidence type="ECO:0000256" key="5">
    <source>
        <dbReference type="ARBA" id="ARBA00022847"/>
    </source>
</evidence>
<evidence type="ECO:0000313" key="10">
    <source>
        <dbReference type="EMBL" id="PHM46972.1"/>
    </source>
</evidence>
<dbReference type="PANTHER" id="PTHR42865:SF8">
    <property type="entry name" value="SERINE_THREONINE TRANSPORTER SSTT"/>
    <property type="match status" value="1"/>
</dbReference>
<dbReference type="SUPFAM" id="SSF118215">
    <property type="entry name" value="Proton glutamate symport protein"/>
    <property type="match status" value="1"/>
</dbReference>
<keyword evidence="6 9" id="KW-0029">Amino-acid transport</keyword>
<accession>A0A2D0JKZ1</accession>
<dbReference type="GO" id="GO:0005295">
    <property type="term" value="F:neutral L-amino acid:sodium symporter activity"/>
    <property type="evidence" value="ECO:0007669"/>
    <property type="project" value="TreeGrafter"/>
</dbReference>
<dbReference type="PANTHER" id="PTHR42865">
    <property type="entry name" value="PROTON/GLUTAMATE-ASPARTATE SYMPORTER"/>
    <property type="match status" value="1"/>
</dbReference>
<evidence type="ECO:0000256" key="7">
    <source>
        <dbReference type="ARBA" id="ARBA00022989"/>
    </source>
</evidence>
<dbReference type="NCBIfam" id="NF010151">
    <property type="entry name" value="PRK13628.1"/>
    <property type="match status" value="1"/>
</dbReference>
<evidence type="ECO:0000256" key="2">
    <source>
        <dbReference type="ARBA" id="ARBA00022448"/>
    </source>
</evidence>
<evidence type="ECO:0000256" key="4">
    <source>
        <dbReference type="ARBA" id="ARBA00022692"/>
    </source>
</evidence>
<dbReference type="FunFam" id="1.10.3860.10:FF:000003">
    <property type="entry name" value="Serine/threonine transporter sstT"/>
    <property type="match status" value="1"/>
</dbReference>
<dbReference type="PRINTS" id="PR00173">
    <property type="entry name" value="EDTRNSPORT"/>
</dbReference>
<gene>
    <name evidence="9" type="primary">sstT</name>
    <name evidence="10" type="ORF">Xmir_03666</name>
</gene>
<feature type="transmembrane region" description="Helical" evidence="9">
    <location>
        <begin position="215"/>
        <end position="240"/>
    </location>
</feature>
<dbReference type="Gene3D" id="1.10.3860.10">
    <property type="entry name" value="Sodium:dicarboxylate symporter"/>
    <property type="match status" value="1"/>
</dbReference>
<dbReference type="InterPro" id="IPR036458">
    <property type="entry name" value="Na:dicarbo_symporter_sf"/>
</dbReference>
<keyword evidence="11" id="KW-1185">Reference proteome</keyword>
<dbReference type="EMBL" id="NITZ01000024">
    <property type="protein sequence ID" value="PHM46972.1"/>
    <property type="molecule type" value="Genomic_DNA"/>
</dbReference>
<evidence type="ECO:0000256" key="8">
    <source>
        <dbReference type="ARBA" id="ARBA00023136"/>
    </source>
</evidence>
<evidence type="ECO:0000256" key="1">
    <source>
        <dbReference type="ARBA" id="ARBA00004141"/>
    </source>
</evidence>
<dbReference type="HAMAP" id="MF_01582">
    <property type="entry name" value="Ser_Thr_transp_SstT"/>
    <property type="match status" value="1"/>
</dbReference>